<dbReference type="Pfam" id="PF04402">
    <property type="entry name" value="SIMPL"/>
    <property type="match status" value="1"/>
</dbReference>
<evidence type="ECO:0008006" key="4">
    <source>
        <dbReference type="Google" id="ProtNLM"/>
    </source>
</evidence>
<accession>A0A6I7HU06</accession>
<dbReference type="PANTHER" id="PTHR34387:SF1">
    <property type="entry name" value="PERIPLASMIC IMMUNOGENIC PROTEIN"/>
    <property type="match status" value="1"/>
</dbReference>
<sequence>MMTSRILPSLAFAALACATTLSPAAAFAEEEKLREATIIVSGEGAAKLAPDLAILSLSVLREAPTAAEALAANTEAMGKVIAELKAGGIEARDLQTSDFSVMPRYRDRNDDEQIREPEIIGYAVTNGLTVRVRDLGKLGAIIDQSVRLGVNQGGSIVFTNDKPDAAISEARKAAAAEAIAKAKTLAEAAGVTLGRVVEISENFARPMPQPMFRAAMEKDMMAGAPAPIEAGENSYSVTVNITYAIKQ</sequence>
<feature type="chain" id="PRO_5026242371" description="SIMPL domain-containing protein" evidence="1">
    <location>
        <begin position="29"/>
        <end position="247"/>
    </location>
</feature>
<name>A0A6I7HU06_9HYPH</name>
<evidence type="ECO:0000313" key="3">
    <source>
        <dbReference type="Proteomes" id="UP000252582"/>
    </source>
</evidence>
<proteinExistence type="predicted"/>
<dbReference type="InterPro" id="IPR007497">
    <property type="entry name" value="SIMPL/DUF541"/>
</dbReference>
<dbReference type="AlphaFoldDB" id="A0A6I7HU06"/>
<organism evidence="2 3">
    <name type="scientific">Ciceribacter lividus</name>
    <dbReference type="NCBI Taxonomy" id="1197950"/>
    <lineage>
        <taxon>Bacteria</taxon>
        <taxon>Pseudomonadati</taxon>
        <taxon>Pseudomonadota</taxon>
        <taxon>Alphaproteobacteria</taxon>
        <taxon>Hyphomicrobiales</taxon>
        <taxon>Rhizobiaceae</taxon>
        <taxon>Ciceribacter</taxon>
    </lineage>
</organism>
<keyword evidence="1" id="KW-0732">Signal</keyword>
<feature type="signal peptide" evidence="1">
    <location>
        <begin position="1"/>
        <end position="28"/>
    </location>
</feature>
<dbReference type="PANTHER" id="PTHR34387">
    <property type="entry name" value="SLR1258 PROTEIN"/>
    <property type="match status" value="1"/>
</dbReference>
<dbReference type="Proteomes" id="UP000252582">
    <property type="component" value="Unassembled WGS sequence"/>
</dbReference>
<gene>
    <name evidence="2" type="ORF">DFR48_101305</name>
</gene>
<dbReference type="EMBL" id="QPIX01000001">
    <property type="protein sequence ID" value="RCW28295.1"/>
    <property type="molecule type" value="Genomic_DNA"/>
</dbReference>
<dbReference type="Gene3D" id="3.30.70.2970">
    <property type="entry name" value="Protein of unknown function (DUF541), domain 2"/>
    <property type="match status" value="1"/>
</dbReference>
<dbReference type="InterPro" id="IPR052022">
    <property type="entry name" value="26kDa_periplasmic_antigen"/>
</dbReference>
<evidence type="ECO:0000313" key="2">
    <source>
        <dbReference type="EMBL" id="RCW28295.1"/>
    </source>
</evidence>
<comment type="caution">
    <text evidence="2">The sequence shown here is derived from an EMBL/GenBank/DDBJ whole genome shotgun (WGS) entry which is preliminary data.</text>
</comment>
<dbReference type="Gene3D" id="3.30.110.170">
    <property type="entry name" value="Protein of unknown function (DUF541), domain 1"/>
    <property type="match status" value="1"/>
</dbReference>
<reference evidence="2 3" key="1">
    <citation type="submission" date="2018-07" db="EMBL/GenBank/DDBJ databases">
        <title>Genomic Encyclopedia of Type Strains, Phase IV (KMG-IV): sequencing the most valuable type-strain genomes for metagenomic binning, comparative biology and taxonomic classification.</title>
        <authorList>
            <person name="Goeker M."/>
        </authorList>
    </citation>
    <scope>NUCLEOTIDE SEQUENCE [LARGE SCALE GENOMIC DNA]</scope>
    <source>
        <strain evidence="2 3">DSM 25528</strain>
    </source>
</reference>
<dbReference type="PROSITE" id="PS51257">
    <property type="entry name" value="PROKAR_LIPOPROTEIN"/>
    <property type="match status" value="1"/>
</dbReference>
<protein>
    <recommendedName>
        <fullName evidence="4">SIMPL domain-containing protein</fullName>
    </recommendedName>
</protein>
<dbReference type="GO" id="GO:0006974">
    <property type="term" value="P:DNA damage response"/>
    <property type="evidence" value="ECO:0007669"/>
    <property type="project" value="TreeGrafter"/>
</dbReference>
<evidence type="ECO:0000256" key="1">
    <source>
        <dbReference type="SAM" id="SignalP"/>
    </source>
</evidence>
<keyword evidence="3" id="KW-1185">Reference proteome</keyword>